<dbReference type="Proteomes" id="UP000254232">
    <property type="component" value="Unassembled WGS sequence"/>
</dbReference>
<organism evidence="4 5">
    <name type="scientific">Gallibacterium anatis</name>
    <dbReference type="NCBI Taxonomy" id="750"/>
    <lineage>
        <taxon>Bacteria</taxon>
        <taxon>Pseudomonadati</taxon>
        <taxon>Pseudomonadota</taxon>
        <taxon>Gammaproteobacteria</taxon>
        <taxon>Pasteurellales</taxon>
        <taxon>Pasteurellaceae</taxon>
        <taxon>Gallibacterium</taxon>
    </lineage>
</organism>
<dbReference type="EMBL" id="UGGZ01000001">
    <property type="protein sequence ID" value="STO36966.1"/>
    <property type="molecule type" value="Genomic_DNA"/>
</dbReference>
<dbReference type="PROSITE" id="PS51208">
    <property type="entry name" value="AUTOTRANSPORTER"/>
    <property type="match status" value="1"/>
</dbReference>
<dbReference type="InterPro" id="IPR005546">
    <property type="entry name" value="Autotransporte_beta"/>
</dbReference>
<dbReference type="NCBIfam" id="TIGR02601">
    <property type="entry name" value="autotrns_rpt"/>
    <property type="match status" value="4"/>
</dbReference>
<dbReference type="SUPFAM" id="SSF103515">
    <property type="entry name" value="Autotransporter"/>
    <property type="match status" value="1"/>
</dbReference>
<dbReference type="SMART" id="SM00869">
    <property type="entry name" value="Autotransporter"/>
    <property type="match status" value="1"/>
</dbReference>
<sequence>MNKIYRVVWNATLGVWQCVSELATSKGKTKSSRQLKNSEKKYKKGIFVVSLLTLSIQNIFAVDINWENNQNGAGIGIFNTNLHINSVYETVSALVEARNITSFDDFKQKVQERFNSKNDFSTIKVGTLYDYGPGKKRNSDLQQSLYFYNSTIQKNENTQGLKLKLLVLGESSPGLFSLDNSTFETPEIAIGQDNSRHNTTINVFNNSRLSSDTIYHGQANGLTMKVSNNSSFNLSKQGNFSGSTLTFANNSNNNSNKVSTINANYSSSSLTLDNAKVQFTNNATLANLSSATLNAGGELDLTNGLTLTNSVLTLNGGKLTASETGIVTTTSGANPIVLNANSTIGVADTKTLTLDEKSVISGSGGLTKEDSGTLILGANNTYTGRTTVSGGELQLGNGNATGTASSGEIALSEGTTLSLDHGSNNFTLDNAISGSGKISQLANNTGTTIVTNNNTSFTGDVEIHGGTLQVGNGGTTGDIGNGTVTTDANTTLKINRSDNYTLDNTVTGDGNLIQAGNGTTIVTKDNTYTGTTTINSGTLQVGNGSTSGDIGNGTVTVSSGANLQINRSDSYILDNNVTGAGNLTQAGIGTTTVTKANTYTGKTTVSNGTLDIANGGSIIGTSDVLIDSNVAYNADNQAKLTVNGQLQTAGHGDVEINNGLFTVNGTATVGNIKSTTGSDDKLATVNVDENGVLTTNLVDGDVLFQNFKTTPAPDTVTVDGTWNANVASGTVAQETDAAFTGSGTLNKTGSGTLTLDATNTIGNTNIQDGVISVNTGKSLTVANNLTVGDEQGGTGSAKLDNKGTVTTGSVTVKGPDGQVDTTGTLTIAKDLTVDGGAVNVTGGKTDVKTTNINAGAVSVAEGATLESDTLNVGNEDNGIPNTAALTNSGTVTSTEINIKADGKLENAGSLGTETSPITDINVRGGTFSSTGTTNATNLTANSGTVALGANSTTTLNQELNVSGTADVDVAGTVTAPTTNISGGDVDVNENGTLNTTNIAISGGTVDVNDGGKITASGSANLSGGTTTVHQGGTFDLSPNGDLTLSGGDLTSDGTVKADEITVNNKDSELQLNAATTANKLTASAGTVSLGANSTTTLNQELNVSGTADVDVAGTVTAPTTNISGGDVDVNENGTLNTTNIAISGGTVDVNDGGKITASGSANLSGGTTTVHQGGTFDLSPNGDLTLSGGDLTSDGTVKADEITVNNKDSELQLNAATTANKLTASAGTVSLGANSTTTLNQELNVSGTADVDVAGTVTAPTTNISGGDVDVNKNGTLNTTNIAISGGTVDVNDGGKITASGSANLSGGTTTVHQGGTFDLSPNGDLTLSGGDLTSDGTVKADEITVNSKDSELQLNAATTANKLIASAGTVSLGANSTTTLNQELNVSGTADVDVAGTVTAPTTNISGGDVDVNKNGTLNTTNIAISGGTVDVNDGGKITASGSANLSGGTTTVHQGGTFDLSPNGDLTLSGGDLTSDGTVKADEITVNSKDSELQLNAATTANKLIASAGTVSLGANSTTTLNQELNVSGTADVDVAGTVTAPTTNISGGDVDVNKNGTLNTTNIAISGGTVDVNDGGKITASGSANLSGGTTTVHQGGTFDLSPNGDLTLSGGDLTSDGTVKADEITVNSKDSELQLNAATTANKLIASAGTVSLGANSTTTLNQELNVSGTADVDVAGTVTAPTTNISGGDVDVNKNGTLNTTNIAISGGTVDVNDGGKITASGSANLSGGTTTVHQGGTFDLSPNGDLTLSGGDLTSDGTVKADEITVNSKDSELQLNAATTANKLIASAGTVSLGANSTTTLNQELNVSGTADVDVAGTVTAPTTNISGGDVDVNKNGTLNTTNIAISGGTVDVNDGGKITASGSANLSGGTTTVHQGGTFDLSPNGDLTLSGGDLTSDGTVKADEITVNSKDSELQLNAATTANKLIASAGTVSLGANSTTTLNQELNVSGTADVDVAGTVTAPTTNISGGDVDVNKNGTLNTTNIAISGGTVDVNDGGKITASGSANLSGGTTTVHQGGTFDLSPNGDLTLSGGDLTSDGTVKADEITVNSKDSELQLNAATTANKLIASAGTVSLGANSTTTLNQELNVSGTADVDVAGTVTAPTTNISGGDVDVNKNGTLNTTNIAISGGTVDVNDGGKITASGSANLSGGTTTVHQGGTFDLSPNGDLTLSGGDLTSDGTVKADEITVNSKDSELQLNAATTANKLIASAGTVSLGANSTTTLNQELNVSGTADVDVAGTVTAPTTNISGGDVDVNKNGTLNTTNIAISGGTVDVNDGGEVTAADSATVNGGTVDIAQGGTLNSGDNGQNDFVVNSGNVNVDGTLNAKNITSDPAKEESADDAKINIGSTGTLNLKPTGDQPLFAGLDTSKGGDAINVDGKLNVDVADGNTATQANTAGITGTGTLNKEGNGGLVLTAPTNTLGTVNANDGVLTVDNGSKLNANTLNVGDSDDKPATVNVNGEVAAKDVNIANDGTLNVSDASGSPAGKLDATNPISMNGGTLNVNPNATLTTPNIVSPDASDNEASTINVVNNATLNLNPTDGTRLFDGVNSAPGGKDAINLNGTLNLNVASGTVTQPVSAPISGTGTFNKKGDGTFDVKANNPFAGNVNVNDGTLQISEGGKLGQAQVNVKPKAILSVDKQGTALKGLELEGELHVITTPNGYTKIDVTGNADVSKGKLVVDIAGSNEKDLVDGKFQGFISADSLTIASPDKPFRDYEDNSALFNFIPTLSSDGKSLDMTPIASDIKLSDVVNAFNLGRAAGAAAALDANFERSPADELSRLFYTIRDKHQAANALLESLPTLAGASSQVVADTSRHLANLARVYERCEGNIQQGDKYIWARTFGSWETQDQYRGATGYRGESYGFAAGVEKCHQQTRLGVMMGYAYDHVRSRESVSDQRLRADTIQAGIYGNTPISSIADLDFRAGIGYSDVGTERNIKFANRTAQGNYGNKIGYAGVGVNFNAFSSEQAVIKPFIRLDYQVVRNNHYSERGAGVLNLNVDAGTNQSLVSQAGIDMKARLADKFSVNTRVGVGYDLVGELASTRAAFAGAPDVKFTTKGAQHGRVSGEMGIEMNYHITPAATLSVGYDASARKGYIEHTPNIMFKMAF</sequence>
<feature type="region of interest" description="Disordered" evidence="2">
    <location>
        <begin position="2340"/>
        <end position="2369"/>
    </location>
</feature>
<dbReference type="InterPro" id="IPR013425">
    <property type="entry name" value="Autotrns_rpt"/>
</dbReference>
<evidence type="ECO:0000259" key="3">
    <source>
        <dbReference type="PROSITE" id="PS51208"/>
    </source>
</evidence>
<dbReference type="Pfam" id="PF12951">
    <property type="entry name" value="PATR"/>
    <property type="match status" value="6"/>
</dbReference>
<dbReference type="Gene3D" id="2.160.20.20">
    <property type="match status" value="5"/>
</dbReference>
<name>A0A377H2X9_9PAST</name>
<keyword evidence="1" id="KW-0732">Signal</keyword>
<dbReference type="InterPro" id="IPR011050">
    <property type="entry name" value="Pectin_lyase_fold/virulence"/>
</dbReference>
<dbReference type="Pfam" id="PF13018">
    <property type="entry name" value="ESPR"/>
    <property type="match status" value="1"/>
</dbReference>
<feature type="domain" description="Autotransporter" evidence="3">
    <location>
        <begin position="2844"/>
        <end position="3121"/>
    </location>
</feature>
<accession>A0A377H2X9</accession>
<proteinExistence type="predicted"/>
<evidence type="ECO:0000313" key="5">
    <source>
        <dbReference type="Proteomes" id="UP000254232"/>
    </source>
</evidence>
<dbReference type="Gene3D" id="2.40.128.130">
    <property type="entry name" value="Autotransporter beta-domain"/>
    <property type="match status" value="1"/>
</dbReference>
<dbReference type="InterPro" id="IPR012332">
    <property type="entry name" value="Autotransporter_pectin_lyase_C"/>
</dbReference>
<evidence type="ECO:0000313" key="4">
    <source>
        <dbReference type="EMBL" id="STO36966.1"/>
    </source>
</evidence>
<evidence type="ECO:0000256" key="2">
    <source>
        <dbReference type="SAM" id="MobiDB-lite"/>
    </source>
</evidence>
<gene>
    <name evidence="4" type="ORF">NCTC11413_00043</name>
</gene>
<dbReference type="RefSeq" id="WP_115241494.1">
    <property type="nucleotide sequence ID" value="NZ_UGGZ01000001.1"/>
</dbReference>
<protein>
    <submittedName>
        <fullName evidence="4">F0F1 ATP synthase subunit epsilon</fullName>
    </submittedName>
</protein>
<dbReference type="SUPFAM" id="SSF51126">
    <property type="entry name" value="Pectin lyase-like"/>
    <property type="match status" value="3"/>
</dbReference>
<dbReference type="InterPro" id="IPR024973">
    <property type="entry name" value="ESPR"/>
</dbReference>
<feature type="compositionally biased region" description="Basic and acidic residues" evidence="2">
    <location>
        <begin position="2344"/>
        <end position="2354"/>
    </location>
</feature>
<evidence type="ECO:0000256" key="1">
    <source>
        <dbReference type="ARBA" id="ARBA00022729"/>
    </source>
</evidence>
<dbReference type="InterPro" id="IPR036709">
    <property type="entry name" value="Autotransporte_beta_dom_sf"/>
</dbReference>
<reference evidence="4 5" key="1">
    <citation type="submission" date="2018-06" db="EMBL/GenBank/DDBJ databases">
        <authorList>
            <consortium name="Pathogen Informatics"/>
            <person name="Doyle S."/>
        </authorList>
    </citation>
    <scope>NUCLEOTIDE SEQUENCE [LARGE SCALE GENOMIC DNA]</scope>
    <source>
        <strain evidence="4 5">NCTC11413</strain>
    </source>
</reference>